<dbReference type="EMBL" id="GBXM01099891">
    <property type="protein sequence ID" value="JAH08686.1"/>
    <property type="molecule type" value="Transcribed_RNA"/>
</dbReference>
<protein>
    <submittedName>
        <fullName evidence="1">Uncharacterized protein</fullName>
    </submittedName>
</protein>
<organism evidence="1">
    <name type="scientific">Anguilla anguilla</name>
    <name type="common">European freshwater eel</name>
    <name type="synonym">Muraena anguilla</name>
    <dbReference type="NCBI Taxonomy" id="7936"/>
    <lineage>
        <taxon>Eukaryota</taxon>
        <taxon>Metazoa</taxon>
        <taxon>Chordata</taxon>
        <taxon>Craniata</taxon>
        <taxon>Vertebrata</taxon>
        <taxon>Euteleostomi</taxon>
        <taxon>Actinopterygii</taxon>
        <taxon>Neopterygii</taxon>
        <taxon>Teleostei</taxon>
        <taxon>Anguilliformes</taxon>
        <taxon>Anguillidae</taxon>
        <taxon>Anguilla</taxon>
    </lineage>
</organism>
<reference evidence="1" key="1">
    <citation type="submission" date="2014-11" db="EMBL/GenBank/DDBJ databases">
        <authorList>
            <person name="Amaro Gonzalez C."/>
        </authorList>
    </citation>
    <scope>NUCLEOTIDE SEQUENCE</scope>
</reference>
<sequence>MRHLKLHFVSICIEKQKFRFLSSSTDYTQNQKCTAGILCPYFQLPSSLYVRMYQVTDKYFKHRCDTVRM</sequence>
<proteinExistence type="predicted"/>
<reference evidence="1" key="2">
    <citation type="journal article" date="2015" name="Fish Shellfish Immunol.">
        <title>Early steps in the European eel (Anguilla anguilla)-Vibrio vulnificus interaction in the gills: Role of the RtxA13 toxin.</title>
        <authorList>
            <person name="Callol A."/>
            <person name="Pajuelo D."/>
            <person name="Ebbesson L."/>
            <person name="Teles M."/>
            <person name="MacKenzie S."/>
            <person name="Amaro C."/>
        </authorList>
    </citation>
    <scope>NUCLEOTIDE SEQUENCE</scope>
</reference>
<accession>A0A0E9PVN8</accession>
<evidence type="ECO:0000313" key="1">
    <source>
        <dbReference type="EMBL" id="JAH08686.1"/>
    </source>
</evidence>
<name>A0A0E9PVN8_ANGAN</name>
<dbReference type="AlphaFoldDB" id="A0A0E9PVN8"/>